<dbReference type="OrthoDB" id="529194at2759"/>
<keyword evidence="6" id="KW-0496">Mitochondrion</keyword>
<comment type="similarity">
    <text evidence="2">Belongs to the complex I LYR family. MZM1 subfamily.</text>
</comment>
<evidence type="ECO:0000256" key="8">
    <source>
        <dbReference type="ARBA" id="ARBA00025268"/>
    </source>
</evidence>
<dbReference type="GO" id="GO:0034551">
    <property type="term" value="P:mitochondrial respiratory chain complex III assembly"/>
    <property type="evidence" value="ECO:0007669"/>
    <property type="project" value="InterPro"/>
</dbReference>
<evidence type="ECO:0000256" key="6">
    <source>
        <dbReference type="ARBA" id="ARBA00023128"/>
    </source>
</evidence>
<organism evidence="10 11">
    <name type="scientific">Sphaceloma murrayae</name>
    <dbReference type="NCBI Taxonomy" id="2082308"/>
    <lineage>
        <taxon>Eukaryota</taxon>
        <taxon>Fungi</taxon>
        <taxon>Dikarya</taxon>
        <taxon>Ascomycota</taxon>
        <taxon>Pezizomycotina</taxon>
        <taxon>Dothideomycetes</taxon>
        <taxon>Dothideomycetidae</taxon>
        <taxon>Myriangiales</taxon>
        <taxon>Elsinoaceae</taxon>
        <taxon>Sphaceloma</taxon>
    </lineage>
</organism>
<evidence type="ECO:0000256" key="7">
    <source>
        <dbReference type="ARBA" id="ARBA00023186"/>
    </source>
</evidence>
<evidence type="ECO:0000256" key="3">
    <source>
        <dbReference type="ARBA" id="ARBA00011589"/>
    </source>
</evidence>
<proteinExistence type="inferred from homology"/>
<evidence type="ECO:0000313" key="10">
    <source>
        <dbReference type="EMBL" id="PNS17206.1"/>
    </source>
</evidence>
<dbReference type="STRING" id="2082308.A0A2K1QQ40"/>
<dbReference type="AlphaFoldDB" id="A0A2K1QQ40"/>
<keyword evidence="7" id="KW-0143">Chaperone</keyword>
<evidence type="ECO:0000256" key="9">
    <source>
        <dbReference type="SAM" id="MobiDB-lite"/>
    </source>
</evidence>
<dbReference type="PANTHER" id="PTHR46749">
    <property type="entry name" value="COMPLEX III ASSEMBLY FACTOR LYRM7"/>
    <property type="match status" value="1"/>
</dbReference>
<keyword evidence="5" id="KW-0809">Transit peptide</keyword>
<dbReference type="GO" id="GO:0044183">
    <property type="term" value="F:protein folding chaperone"/>
    <property type="evidence" value="ECO:0007669"/>
    <property type="project" value="TreeGrafter"/>
</dbReference>
<dbReference type="CDD" id="cd20267">
    <property type="entry name" value="Complex1_LYR_LYRM7"/>
    <property type="match status" value="1"/>
</dbReference>
<evidence type="ECO:0000256" key="5">
    <source>
        <dbReference type="ARBA" id="ARBA00022946"/>
    </source>
</evidence>
<feature type="region of interest" description="Disordered" evidence="9">
    <location>
        <begin position="78"/>
        <end position="128"/>
    </location>
</feature>
<comment type="function">
    <text evidence="8">Assembly factor required for Rieske Fe-S protein RIP1 incorporation into the cytochrome b-c1 (CIII) complex. Functions as a chaperone, binding to this subunit within the mitochondrial matrix and stabilizing it prior to its translocation and insertion into the late CIII dimeric intermediate within the mitochondrial inner membrane. Modulates the mitochondrial matrix zinc pool.</text>
</comment>
<comment type="caution">
    <text evidence="10">The sequence shown here is derived from an EMBL/GenBank/DDBJ whole genome shotgun (WGS) entry which is preliminary data.</text>
</comment>
<dbReference type="FunCoup" id="A0A2K1QQ40">
    <property type="interactions" value="12"/>
</dbReference>
<reference evidence="10 11" key="1">
    <citation type="submission" date="2017-06" db="EMBL/GenBank/DDBJ databases">
        <title>Draft genome sequence of a variant of Elsinoe murrayae.</title>
        <authorList>
            <person name="Cheng Q."/>
        </authorList>
    </citation>
    <scope>NUCLEOTIDE SEQUENCE [LARGE SCALE GENOMIC DNA]</scope>
    <source>
        <strain evidence="10 11">CQ-2017a</strain>
    </source>
</reference>
<keyword evidence="11" id="KW-1185">Reference proteome</keyword>
<protein>
    <recommendedName>
        <fullName evidence="4">Mitochondrial zinc maintenance protein 1, mitochondrial</fullName>
    </recommendedName>
</protein>
<evidence type="ECO:0000313" key="11">
    <source>
        <dbReference type="Proteomes" id="UP000243797"/>
    </source>
</evidence>
<dbReference type="GO" id="GO:0005759">
    <property type="term" value="C:mitochondrial matrix"/>
    <property type="evidence" value="ECO:0007669"/>
    <property type="project" value="UniProtKB-SubCell"/>
</dbReference>
<evidence type="ECO:0000256" key="2">
    <source>
        <dbReference type="ARBA" id="ARBA00009949"/>
    </source>
</evidence>
<dbReference type="InParanoid" id="A0A2K1QQ40"/>
<sequence length="128" mass="14487">MTVPISPNMQLARRAYREVLRAAREAFKDDQRMLRQARIETHRQFSANKALSGSVGAEEGIEHAFAVAQILRQNVVQGESAQGEAHHYKLNIRDSTERGDNDTVKMPKAEPPTPEQQRFKGSAKKFEK</sequence>
<dbReference type="PANTHER" id="PTHR46749:SF1">
    <property type="entry name" value="COMPLEX III ASSEMBLY FACTOR LYRM7"/>
    <property type="match status" value="1"/>
</dbReference>
<accession>A0A2K1QQ40</accession>
<feature type="compositionally biased region" description="Basic and acidic residues" evidence="9">
    <location>
        <begin position="84"/>
        <end position="108"/>
    </location>
</feature>
<comment type="subunit">
    <text evidence="3">Interacts with RIP1.</text>
</comment>
<gene>
    <name evidence="10" type="ORF">CAC42_7260</name>
</gene>
<dbReference type="EMBL" id="NKHZ01000052">
    <property type="protein sequence ID" value="PNS17206.1"/>
    <property type="molecule type" value="Genomic_DNA"/>
</dbReference>
<dbReference type="InterPro" id="IPR050435">
    <property type="entry name" value="MZM1/LYRM7"/>
</dbReference>
<comment type="subcellular location">
    <subcellularLocation>
        <location evidence="1">Mitochondrion matrix</location>
    </subcellularLocation>
</comment>
<name>A0A2K1QQ40_9PEZI</name>
<dbReference type="Proteomes" id="UP000243797">
    <property type="component" value="Unassembled WGS sequence"/>
</dbReference>
<dbReference type="InterPro" id="IPR045298">
    <property type="entry name" value="Complex1_LYR_LYRM7"/>
</dbReference>
<evidence type="ECO:0000256" key="4">
    <source>
        <dbReference type="ARBA" id="ARBA00015108"/>
    </source>
</evidence>
<evidence type="ECO:0000256" key="1">
    <source>
        <dbReference type="ARBA" id="ARBA00004305"/>
    </source>
</evidence>